<dbReference type="KEGG" id="ppru:FDP22_22010"/>
<dbReference type="Gene3D" id="3.10.180.10">
    <property type="entry name" value="2,3-Dihydroxybiphenyl 1,2-Dioxygenase, domain 1"/>
    <property type="match status" value="1"/>
</dbReference>
<dbReference type="SUPFAM" id="SSF54593">
    <property type="entry name" value="Glyoxalase/Bleomycin resistance protein/Dihydroxybiphenyl dioxygenase"/>
    <property type="match status" value="1"/>
</dbReference>
<protein>
    <submittedName>
        <fullName evidence="2">VOC family protein</fullName>
    </submittedName>
</protein>
<dbReference type="InterPro" id="IPR029068">
    <property type="entry name" value="Glyas_Bleomycin-R_OHBP_Dase"/>
</dbReference>
<dbReference type="AlphaFoldDB" id="A0A5B8G1F7"/>
<reference evidence="2 3" key="1">
    <citation type="submission" date="2019-06" db="EMBL/GenBank/DDBJ databases">
        <title>Genome sequence of Rhodobacteraceae bacterium D4M1.</title>
        <authorList>
            <person name="Cao J."/>
        </authorList>
    </citation>
    <scope>NUCLEOTIDE SEQUENCE [LARGE SCALE GENOMIC DNA]</scope>
    <source>
        <strain evidence="2 3">D4M1</strain>
        <plasmid evidence="3">pd4m1c</plasmid>
    </source>
</reference>
<sequence length="155" mass="16588">MSPIGAVGLPEGVQVGELHHVGIVFPDIRDAEEMMALLGLEETSRGRVEAWSVECIFTRAAPGGSPVEFIIPSGGPLASFNKGAGGLHHVAFTVPSLDLVRDTLQARGKGLLESRHMRGAGPFLCNFLHPAHTRGVIVEFIELLPVLPETREPPK</sequence>
<gene>
    <name evidence="2" type="ORF">FDP22_22010</name>
</gene>
<geneLocation type="plasmid" evidence="3">
    <name>pd4m1c</name>
</geneLocation>
<evidence type="ECO:0000313" key="3">
    <source>
        <dbReference type="Proteomes" id="UP000305888"/>
    </source>
</evidence>
<dbReference type="EMBL" id="CP040821">
    <property type="protein sequence ID" value="QDL94555.1"/>
    <property type="molecule type" value="Genomic_DNA"/>
</dbReference>
<evidence type="ECO:0000259" key="1">
    <source>
        <dbReference type="PROSITE" id="PS51819"/>
    </source>
</evidence>
<dbReference type="RefSeq" id="WP_138576805.1">
    <property type="nucleotide sequence ID" value="NZ_CP040821.1"/>
</dbReference>
<dbReference type="Proteomes" id="UP000305888">
    <property type="component" value="Plasmid pD4M1C"/>
</dbReference>
<dbReference type="InterPro" id="IPR037523">
    <property type="entry name" value="VOC_core"/>
</dbReference>
<accession>A0A5B8G1F7</accession>
<dbReference type="OrthoDB" id="9788468at2"/>
<dbReference type="PROSITE" id="PS51819">
    <property type="entry name" value="VOC"/>
    <property type="match status" value="1"/>
</dbReference>
<evidence type="ECO:0000313" key="2">
    <source>
        <dbReference type="EMBL" id="QDL94555.1"/>
    </source>
</evidence>
<feature type="domain" description="VOC" evidence="1">
    <location>
        <begin position="17"/>
        <end position="143"/>
    </location>
</feature>
<organism evidence="2 3">
    <name type="scientific">Paroceanicella profunda</name>
    <dbReference type="NCBI Taxonomy" id="2579971"/>
    <lineage>
        <taxon>Bacteria</taxon>
        <taxon>Pseudomonadati</taxon>
        <taxon>Pseudomonadota</taxon>
        <taxon>Alphaproteobacteria</taxon>
        <taxon>Rhodobacterales</taxon>
        <taxon>Paracoccaceae</taxon>
        <taxon>Paroceanicella</taxon>
    </lineage>
</organism>
<proteinExistence type="predicted"/>
<keyword evidence="3" id="KW-1185">Reference proteome</keyword>
<name>A0A5B8G1F7_9RHOB</name>
<keyword evidence="2" id="KW-0614">Plasmid</keyword>
<dbReference type="Pfam" id="PF13669">
    <property type="entry name" value="Glyoxalase_4"/>
    <property type="match status" value="1"/>
</dbReference>